<keyword evidence="1" id="KW-0433">Leucine-rich repeat</keyword>
<dbReference type="Proteomes" id="UP000198406">
    <property type="component" value="Unassembled WGS sequence"/>
</dbReference>
<dbReference type="AlphaFoldDB" id="A0A1Z5KJG7"/>
<reference evidence="4 5" key="1">
    <citation type="journal article" date="2015" name="Plant Cell">
        <title>Oil accumulation by the oleaginous diatom Fistulifera solaris as revealed by the genome and transcriptome.</title>
        <authorList>
            <person name="Tanaka T."/>
            <person name="Maeda Y."/>
            <person name="Veluchamy A."/>
            <person name="Tanaka M."/>
            <person name="Abida H."/>
            <person name="Marechal E."/>
            <person name="Bowler C."/>
            <person name="Muto M."/>
            <person name="Sunaga Y."/>
            <person name="Tanaka M."/>
            <person name="Yoshino T."/>
            <person name="Taniguchi T."/>
            <person name="Fukuda Y."/>
            <person name="Nemoto M."/>
            <person name="Matsumoto M."/>
            <person name="Wong P.S."/>
            <person name="Aburatani S."/>
            <person name="Fujibuchi W."/>
        </authorList>
    </citation>
    <scope>NUCLEOTIDE SEQUENCE [LARGE SCALE GENOMIC DNA]</scope>
    <source>
        <strain evidence="4 5">JPCC DA0580</strain>
    </source>
</reference>
<keyword evidence="3" id="KW-0472">Membrane</keyword>
<dbReference type="InterPro" id="IPR001611">
    <property type="entry name" value="Leu-rich_rpt"/>
</dbReference>
<evidence type="ECO:0000313" key="4">
    <source>
        <dbReference type="EMBL" id="GAX26275.1"/>
    </source>
</evidence>
<dbReference type="OrthoDB" id="40427at2759"/>
<dbReference type="PROSITE" id="PS00198">
    <property type="entry name" value="4FE4S_FER_1"/>
    <property type="match status" value="1"/>
</dbReference>
<dbReference type="Gene3D" id="3.80.10.10">
    <property type="entry name" value="Ribonuclease Inhibitor"/>
    <property type="match status" value="1"/>
</dbReference>
<dbReference type="PANTHER" id="PTHR48054:SF94">
    <property type="entry name" value="LEUCINE-RICH REPEAT RECEPTOR-LIKE PROTEIN FASCIATED EAR2"/>
    <property type="match status" value="1"/>
</dbReference>
<feature type="transmembrane region" description="Helical" evidence="3">
    <location>
        <begin position="55"/>
        <end position="78"/>
    </location>
</feature>
<comment type="caution">
    <text evidence="4">The sequence shown here is derived from an EMBL/GenBank/DDBJ whole genome shotgun (WGS) entry which is preliminary data.</text>
</comment>
<protein>
    <recommendedName>
        <fullName evidence="6">Leucine-rich repeat-containing N-terminal plant-type domain-containing protein</fullName>
    </recommendedName>
</protein>
<proteinExistence type="predicted"/>
<dbReference type="InterPro" id="IPR017900">
    <property type="entry name" value="4Fe4S_Fe_S_CS"/>
</dbReference>
<dbReference type="InParanoid" id="A0A1Z5KJG7"/>
<evidence type="ECO:0000256" key="3">
    <source>
        <dbReference type="SAM" id="Phobius"/>
    </source>
</evidence>
<keyword evidence="3" id="KW-1133">Transmembrane helix</keyword>
<evidence type="ECO:0000256" key="2">
    <source>
        <dbReference type="ARBA" id="ARBA00022737"/>
    </source>
</evidence>
<dbReference type="PANTHER" id="PTHR48054">
    <property type="entry name" value="RECEPTOR KINASE-LIKE PROTEIN XA21"/>
    <property type="match status" value="1"/>
</dbReference>
<accession>A0A1Z5KJG7</accession>
<dbReference type="Pfam" id="PF00560">
    <property type="entry name" value="LRR_1"/>
    <property type="match status" value="1"/>
</dbReference>
<evidence type="ECO:0008006" key="6">
    <source>
        <dbReference type="Google" id="ProtNLM"/>
    </source>
</evidence>
<dbReference type="FunFam" id="3.80.10.10:FF:000041">
    <property type="entry name" value="LRR receptor-like serine/threonine-protein kinase ERECTA"/>
    <property type="match status" value="1"/>
</dbReference>
<gene>
    <name evidence="4" type="ORF">FisN_16Lh106</name>
</gene>
<organism evidence="4 5">
    <name type="scientific">Fistulifera solaris</name>
    <name type="common">Oleaginous diatom</name>
    <dbReference type="NCBI Taxonomy" id="1519565"/>
    <lineage>
        <taxon>Eukaryota</taxon>
        <taxon>Sar</taxon>
        <taxon>Stramenopiles</taxon>
        <taxon>Ochrophyta</taxon>
        <taxon>Bacillariophyta</taxon>
        <taxon>Bacillariophyceae</taxon>
        <taxon>Bacillariophycidae</taxon>
        <taxon>Naviculales</taxon>
        <taxon>Naviculaceae</taxon>
        <taxon>Fistulifera</taxon>
    </lineage>
</organism>
<dbReference type="SUPFAM" id="SSF52047">
    <property type="entry name" value="RNI-like"/>
    <property type="match status" value="1"/>
</dbReference>
<sequence>MRSLKTMSYSDDFGEEGFDVNDENIDEERYGASKNKSRVDLLYTTDANRMRSRRCFWIIGVLIVTSIVAAVAVVMLFLNGDEAHKQTAIVDVPTQEAAPIGNTPTEDAPVAAPVARLSANEILLREKSRLGGIEFDNHATYQSKALAWLEDNPFSSSANKTISDEERLLQRFSLACIHFSTNKVSNVYTEAQFTGYGLQPWNRDDGWLDAEDECTWYAIVCNADGYVIEINLTKNALTGTFPYEVSYLKEYLEVLNLDANFFHNKDHDGHAFIKELQNLRAMSVRDTFMQYNGIPPHYGHLPRLQSLDISYVVYTGSTADNFMQAIENPLPELVFLDISGNSFNGPIPNSIISLPNLTAFYAVNSNVESDVSFVANMGNVIEVWLDENPGLTGRLPESLDSITSLRSFAITECSLTGPIPTSMGNLVALQQVWLYGNQLDGQVPSSLGSLLKLETFEVHNNLLTGSMPTQMCTNMITGVLQTLQADCPDEIQCTCCSCCGSSCGREPSYGGRRQLWERPERKERLN</sequence>
<keyword evidence="5" id="KW-1185">Reference proteome</keyword>
<name>A0A1Z5KJG7_FISSO</name>
<evidence type="ECO:0000256" key="1">
    <source>
        <dbReference type="ARBA" id="ARBA00022614"/>
    </source>
</evidence>
<dbReference type="EMBL" id="BDSP01000240">
    <property type="protein sequence ID" value="GAX26275.1"/>
    <property type="molecule type" value="Genomic_DNA"/>
</dbReference>
<keyword evidence="2" id="KW-0677">Repeat</keyword>
<evidence type="ECO:0000313" key="5">
    <source>
        <dbReference type="Proteomes" id="UP000198406"/>
    </source>
</evidence>
<keyword evidence="3" id="KW-0812">Transmembrane</keyword>
<dbReference type="InterPro" id="IPR032675">
    <property type="entry name" value="LRR_dom_sf"/>
</dbReference>
<dbReference type="InterPro" id="IPR052592">
    <property type="entry name" value="LRR-RLK"/>
</dbReference>